<evidence type="ECO:0000313" key="1">
    <source>
        <dbReference type="EMBL" id="KAI8020192.1"/>
    </source>
</evidence>
<organism evidence="1 2">
    <name type="scientific">Camellia lanceoleosa</name>
    <dbReference type="NCBI Taxonomy" id="1840588"/>
    <lineage>
        <taxon>Eukaryota</taxon>
        <taxon>Viridiplantae</taxon>
        <taxon>Streptophyta</taxon>
        <taxon>Embryophyta</taxon>
        <taxon>Tracheophyta</taxon>
        <taxon>Spermatophyta</taxon>
        <taxon>Magnoliopsida</taxon>
        <taxon>eudicotyledons</taxon>
        <taxon>Gunneridae</taxon>
        <taxon>Pentapetalae</taxon>
        <taxon>asterids</taxon>
        <taxon>Ericales</taxon>
        <taxon>Theaceae</taxon>
        <taxon>Camellia</taxon>
    </lineage>
</organism>
<evidence type="ECO:0000313" key="2">
    <source>
        <dbReference type="Proteomes" id="UP001060215"/>
    </source>
</evidence>
<protein>
    <submittedName>
        <fullName evidence="1">Uncharacterized protein</fullName>
    </submittedName>
</protein>
<name>A0ACC0I2V8_9ERIC</name>
<gene>
    <name evidence="1" type="ORF">LOK49_LG04G00990</name>
</gene>
<reference evidence="1 2" key="1">
    <citation type="journal article" date="2022" name="Plant J.">
        <title>Chromosome-level genome of Camellia lanceoleosa provides a valuable resource for understanding genome evolution and self-incompatibility.</title>
        <authorList>
            <person name="Gong W."/>
            <person name="Xiao S."/>
            <person name="Wang L."/>
            <person name="Liao Z."/>
            <person name="Chang Y."/>
            <person name="Mo W."/>
            <person name="Hu G."/>
            <person name="Li W."/>
            <person name="Zhao G."/>
            <person name="Zhu H."/>
            <person name="Hu X."/>
            <person name="Ji K."/>
            <person name="Xiang X."/>
            <person name="Song Q."/>
            <person name="Yuan D."/>
            <person name="Jin S."/>
            <person name="Zhang L."/>
        </authorList>
    </citation>
    <scope>NUCLEOTIDE SEQUENCE [LARGE SCALE GENOMIC DNA]</scope>
    <source>
        <strain evidence="1">SQ_2022a</strain>
    </source>
</reference>
<accession>A0ACC0I2V8</accession>
<dbReference type="EMBL" id="CM045759">
    <property type="protein sequence ID" value="KAI8020192.1"/>
    <property type="molecule type" value="Genomic_DNA"/>
</dbReference>
<comment type="caution">
    <text evidence="1">The sequence shown here is derived from an EMBL/GenBank/DDBJ whole genome shotgun (WGS) entry which is preliminary data.</text>
</comment>
<proteinExistence type="predicted"/>
<sequence length="202" mass="23126">MNAKEDVLLHGLADNDTFLKQMGVNSHTGEGMDCSNLATQRACESSAKKKDNKRSRSDDDVVEELSMFANKLVDVMGKTNEKLEFIEKMMGYSHDVASKRASLNDELTKLPITVNERLDACEIISHDVQKLDMFFNLTNDDRLRWGALAHPYLTSLHDISHKPICTTLFSFDFEQHALSEEQMKELIYREALAFNQEYQQIM</sequence>
<dbReference type="Proteomes" id="UP001060215">
    <property type="component" value="Chromosome 2"/>
</dbReference>
<keyword evidence="2" id="KW-1185">Reference proteome</keyword>